<dbReference type="EMBL" id="VCBC01000014">
    <property type="protein sequence ID" value="TLU61866.1"/>
    <property type="molecule type" value="Genomic_DNA"/>
</dbReference>
<evidence type="ECO:0000256" key="1">
    <source>
        <dbReference type="ARBA" id="ARBA00007884"/>
    </source>
</evidence>
<reference evidence="3 4" key="1">
    <citation type="submission" date="2019-05" db="EMBL/GenBank/DDBJ databases">
        <title>Genome sequences of Thalassotalea litorea 1K03283.</title>
        <authorList>
            <person name="Zhang D."/>
        </authorList>
    </citation>
    <scope>NUCLEOTIDE SEQUENCE [LARGE SCALE GENOMIC DNA]</scope>
    <source>
        <strain evidence="3 4">MCCC 1K03283</strain>
    </source>
</reference>
<feature type="domain" description="NADH:ubiquinone oxidoreductase intermediate-associated protein 30" evidence="2">
    <location>
        <begin position="30"/>
        <end position="182"/>
    </location>
</feature>
<protein>
    <submittedName>
        <fullName evidence="3">CIA30 family protein</fullName>
    </submittedName>
</protein>
<gene>
    <name evidence="3" type="ORF">FE810_13695</name>
</gene>
<evidence type="ECO:0000313" key="4">
    <source>
        <dbReference type="Proteomes" id="UP000307790"/>
    </source>
</evidence>
<dbReference type="GO" id="GO:0010257">
    <property type="term" value="P:NADH dehydrogenase complex assembly"/>
    <property type="evidence" value="ECO:0007669"/>
    <property type="project" value="TreeGrafter"/>
</dbReference>
<dbReference type="SUPFAM" id="SSF49785">
    <property type="entry name" value="Galactose-binding domain-like"/>
    <property type="match status" value="1"/>
</dbReference>
<organism evidence="3 4">
    <name type="scientific">Thalassotalea litorea</name>
    <dbReference type="NCBI Taxonomy" id="2020715"/>
    <lineage>
        <taxon>Bacteria</taxon>
        <taxon>Pseudomonadati</taxon>
        <taxon>Pseudomonadota</taxon>
        <taxon>Gammaproteobacteria</taxon>
        <taxon>Alteromonadales</taxon>
        <taxon>Colwelliaceae</taxon>
        <taxon>Thalassotalea</taxon>
    </lineage>
</organism>
<evidence type="ECO:0000313" key="3">
    <source>
        <dbReference type="EMBL" id="TLU61866.1"/>
    </source>
</evidence>
<sequence length="191" mass="21993">MKTLLKLACLTLVWGLIPWQSVRSSEMKIVDFSDREELQKWLVVNDTVMGGISEGQFLLEDNNGIFFGMLSLKNNGGFASIRRLLSTPVQSQAQRISIRVKGDGGRYQFRVRTNREFDSYAYQVSFNTIENEWLTLFFEPKDFIATYRGMVLEKVPKLALEDIEQVGFLISEQQQGQFSLHIHSIKFLAEQ</sequence>
<proteinExistence type="inferred from homology"/>
<dbReference type="PANTHER" id="PTHR13194">
    <property type="entry name" value="COMPLEX I INTERMEDIATE-ASSOCIATED PROTEIN 30"/>
    <property type="match status" value="1"/>
</dbReference>
<dbReference type="InterPro" id="IPR008979">
    <property type="entry name" value="Galactose-bd-like_sf"/>
</dbReference>
<dbReference type="InterPro" id="IPR039131">
    <property type="entry name" value="NDUFAF1"/>
</dbReference>
<evidence type="ECO:0000259" key="2">
    <source>
        <dbReference type="Pfam" id="PF08547"/>
    </source>
</evidence>
<comment type="similarity">
    <text evidence="1">Belongs to the CIA30 family.</text>
</comment>
<accession>A0A5R9IE26</accession>
<dbReference type="OrthoDB" id="442188at2"/>
<dbReference type="Pfam" id="PF08547">
    <property type="entry name" value="CIA30"/>
    <property type="match status" value="1"/>
</dbReference>
<dbReference type="RefSeq" id="WP_138320632.1">
    <property type="nucleotide sequence ID" value="NZ_VCBC01000014.1"/>
</dbReference>
<dbReference type="PANTHER" id="PTHR13194:SF19">
    <property type="entry name" value="NAD(P)-BINDING ROSSMANN-FOLD SUPERFAMILY PROTEIN"/>
    <property type="match status" value="1"/>
</dbReference>
<name>A0A5R9IE26_9GAMM</name>
<keyword evidence="4" id="KW-1185">Reference proteome</keyword>
<dbReference type="InterPro" id="IPR013857">
    <property type="entry name" value="NADH-UbQ_OxRdtase-assoc_prot30"/>
</dbReference>
<dbReference type="AlphaFoldDB" id="A0A5R9IE26"/>
<dbReference type="GO" id="GO:0051082">
    <property type="term" value="F:unfolded protein binding"/>
    <property type="evidence" value="ECO:0007669"/>
    <property type="project" value="TreeGrafter"/>
</dbReference>
<dbReference type="Proteomes" id="UP000307790">
    <property type="component" value="Unassembled WGS sequence"/>
</dbReference>
<comment type="caution">
    <text evidence="3">The sequence shown here is derived from an EMBL/GenBank/DDBJ whole genome shotgun (WGS) entry which is preliminary data.</text>
</comment>